<dbReference type="RefSeq" id="WP_280842853.1">
    <property type="nucleotide sequence ID" value="NZ_JANCPR020000015.1"/>
</dbReference>
<proteinExistence type="predicted"/>
<dbReference type="EMBL" id="JANCPR020000015">
    <property type="protein sequence ID" value="MDJ1133631.1"/>
    <property type="molecule type" value="Genomic_DNA"/>
</dbReference>
<keyword evidence="2" id="KW-1185">Reference proteome</keyword>
<name>A0ABT6ZYB6_9ACTN</name>
<protein>
    <submittedName>
        <fullName evidence="1">Uncharacterized protein</fullName>
    </submittedName>
</protein>
<evidence type="ECO:0000313" key="2">
    <source>
        <dbReference type="Proteomes" id="UP001214441"/>
    </source>
</evidence>
<comment type="caution">
    <text evidence="1">The sequence shown here is derived from an EMBL/GenBank/DDBJ whole genome shotgun (WGS) entry which is preliminary data.</text>
</comment>
<dbReference type="Proteomes" id="UP001214441">
    <property type="component" value="Unassembled WGS sequence"/>
</dbReference>
<organism evidence="1 2">
    <name type="scientific">Streptomyces iconiensis</name>
    <dbReference type="NCBI Taxonomy" id="1384038"/>
    <lineage>
        <taxon>Bacteria</taxon>
        <taxon>Bacillati</taxon>
        <taxon>Actinomycetota</taxon>
        <taxon>Actinomycetes</taxon>
        <taxon>Kitasatosporales</taxon>
        <taxon>Streptomycetaceae</taxon>
        <taxon>Streptomyces</taxon>
    </lineage>
</organism>
<sequence length="144" mass="15099">MTLREAVAKAPLIDNVRGVHLLELGSGWDALRVPAALGAPALTRLRQAGEQLGPVLHDAPGQRFYFTVPLGSGPHWHHVPVRLLSTGSWLVAPDPSCASEWFGRWCELPDDGTLTAPGPLLSALTAGAGTPSDRGGATCGVLRP</sequence>
<accession>A0ABT6ZYB6</accession>
<evidence type="ECO:0000313" key="1">
    <source>
        <dbReference type="EMBL" id="MDJ1133631.1"/>
    </source>
</evidence>
<reference evidence="1 2" key="1">
    <citation type="submission" date="2023-05" db="EMBL/GenBank/DDBJ databases">
        <title>Streptantibioticus silvisoli sp. nov., acidotolerant actinomycetes 1 from pine litter.</title>
        <authorList>
            <person name="Swiecimska M."/>
            <person name="Golinska P."/>
            <person name="Sangal V."/>
            <person name="Wachnowicz B."/>
            <person name="Goodfellow M."/>
        </authorList>
    </citation>
    <scope>NUCLEOTIDE SEQUENCE [LARGE SCALE GENOMIC DNA]</scope>
    <source>
        <strain evidence="1 2">DSM 42109</strain>
    </source>
</reference>
<gene>
    <name evidence="1" type="ORF">NMN56_016990</name>
</gene>